<dbReference type="InterPro" id="IPR007197">
    <property type="entry name" value="rSAM"/>
</dbReference>
<dbReference type="PANTHER" id="PTHR11228:SF7">
    <property type="entry name" value="PQQA PEPTIDE CYCLASE"/>
    <property type="match status" value="1"/>
</dbReference>
<organism evidence="8 9">
    <name type="scientific">Chlorobium ferrooxidans DSM 13031</name>
    <dbReference type="NCBI Taxonomy" id="377431"/>
    <lineage>
        <taxon>Bacteria</taxon>
        <taxon>Pseudomonadati</taxon>
        <taxon>Chlorobiota</taxon>
        <taxon>Chlorobiia</taxon>
        <taxon>Chlorobiales</taxon>
        <taxon>Chlorobiaceae</taxon>
        <taxon>Chlorobium/Pelodictyon group</taxon>
        <taxon>Chlorobium</taxon>
    </lineage>
</organism>
<keyword evidence="2" id="KW-0004">4Fe-4S</keyword>
<dbReference type="RefSeq" id="WP_006366888.1">
    <property type="nucleotide sequence ID" value="NZ_AASE01000019.1"/>
</dbReference>
<evidence type="ECO:0000256" key="4">
    <source>
        <dbReference type="ARBA" id="ARBA00022723"/>
    </source>
</evidence>
<reference evidence="8 9" key="2">
    <citation type="submission" date="2006-07" db="EMBL/GenBank/DDBJ databases">
        <title>Sequencing of the draft genome and assembly of Chlorobium ferroxidans DSM 13031.</title>
        <authorList>
            <consortium name="US DOE Joint Genome Institute (JGI-PGF)"/>
            <person name="Copeland A."/>
            <person name="Lucas S."/>
            <person name="Lapidus A."/>
            <person name="Barry K."/>
            <person name="Glavina del Rio T."/>
            <person name="Dalin E."/>
            <person name="Tice H."/>
            <person name="Bruce D."/>
            <person name="Pitluck S."/>
            <person name="Richardson P."/>
        </authorList>
    </citation>
    <scope>NUCLEOTIDE SEQUENCE [LARGE SCALE GENOMIC DNA]</scope>
    <source>
        <strain evidence="8 9">DSM 13031</strain>
    </source>
</reference>
<dbReference type="NCBIfam" id="TIGR04085">
    <property type="entry name" value="rSAM_more_4Fe4S"/>
    <property type="match status" value="1"/>
</dbReference>
<dbReference type="CDD" id="cd01335">
    <property type="entry name" value="Radical_SAM"/>
    <property type="match status" value="1"/>
</dbReference>
<keyword evidence="4" id="KW-0479">Metal-binding</keyword>
<name>Q0YQB0_9CHLB</name>
<reference evidence="8 9" key="1">
    <citation type="submission" date="2006-07" db="EMBL/GenBank/DDBJ databases">
        <title>Annotation of the draft genome assembly of Chlorobium ferroxidans DSM 13031.</title>
        <authorList>
            <consortium name="US DOE Joint Genome Institute (JGI-ORNL)"/>
            <person name="Larimer F."/>
            <person name="Land M."/>
            <person name="Hauser L."/>
        </authorList>
    </citation>
    <scope>NUCLEOTIDE SEQUENCE [LARGE SCALE GENOMIC DNA]</scope>
    <source>
        <strain evidence="8 9">DSM 13031</strain>
    </source>
</reference>
<dbReference type="InterPro" id="IPR013785">
    <property type="entry name" value="Aldolase_TIM"/>
</dbReference>
<keyword evidence="9" id="KW-1185">Reference proteome</keyword>
<evidence type="ECO:0000259" key="7">
    <source>
        <dbReference type="PROSITE" id="PS51918"/>
    </source>
</evidence>
<evidence type="ECO:0000256" key="3">
    <source>
        <dbReference type="ARBA" id="ARBA00022691"/>
    </source>
</evidence>
<dbReference type="SFLD" id="SFLDS00029">
    <property type="entry name" value="Radical_SAM"/>
    <property type="match status" value="1"/>
</dbReference>
<dbReference type="SFLD" id="SFLDG01386">
    <property type="entry name" value="main_SPASM_domain-containing"/>
    <property type="match status" value="1"/>
</dbReference>
<dbReference type="GO" id="GO:0051539">
    <property type="term" value="F:4 iron, 4 sulfur cluster binding"/>
    <property type="evidence" value="ECO:0007669"/>
    <property type="project" value="UniProtKB-KW"/>
</dbReference>
<dbReference type="SMART" id="SM00729">
    <property type="entry name" value="Elp3"/>
    <property type="match status" value="1"/>
</dbReference>
<dbReference type="GO" id="GO:0046872">
    <property type="term" value="F:metal ion binding"/>
    <property type="evidence" value="ECO:0007669"/>
    <property type="project" value="UniProtKB-KW"/>
</dbReference>
<dbReference type="InterPro" id="IPR050377">
    <property type="entry name" value="Radical_SAM_PqqE_MftC-like"/>
</dbReference>
<dbReference type="EMBL" id="AASE01000019">
    <property type="protein sequence ID" value="EAT58444.1"/>
    <property type="molecule type" value="Genomic_DNA"/>
</dbReference>
<comment type="cofactor">
    <cofactor evidence="1">
        <name>[4Fe-4S] cluster</name>
        <dbReference type="ChEBI" id="CHEBI:49883"/>
    </cofactor>
</comment>
<dbReference type="PIRSF" id="PIRSF037420">
    <property type="entry name" value="PQQ_syn_pqqE"/>
    <property type="match status" value="1"/>
</dbReference>
<dbReference type="SFLD" id="SFLDG01067">
    <property type="entry name" value="SPASM/twitch_domain_containing"/>
    <property type="match status" value="1"/>
</dbReference>
<dbReference type="PROSITE" id="PS51918">
    <property type="entry name" value="RADICAL_SAM"/>
    <property type="match status" value="1"/>
</dbReference>
<dbReference type="InterPro" id="IPR006638">
    <property type="entry name" value="Elp3/MiaA/NifB-like_rSAM"/>
</dbReference>
<comment type="caution">
    <text evidence="8">The sequence shown here is derived from an EMBL/GenBank/DDBJ whole genome shotgun (WGS) entry which is preliminary data.</text>
</comment>
<evidence type="ECO:0000313" key="8">
    <source>
        <dbReference type="EMBL" id="EAT58444.1"/>
    </source>
</evidence>
<keyword evidence="5" id="KW-0408">Iron</keyword>
<gene>
    <name evidence="8" type="ORF">CferDRAFT_0451</name>
</gene>
<dbReference type="GO" id="GO:0003824">
    <property type="term" value="F:catalytic activity"/>
    <property type="evidence" value="ECO:0007669"/>
    <property type="project" value="InterPro"/>
</dbReference>
<sequence>MSFEGFPIVIGLELTLACNLRCRHCASAATTRSRSNELSLEELLSICDQFPDLFVQEVDITGGEPLLRPEWFAVTTHLNKLGIPVRMVTNGSLLKENVPQLKESGIATVGISLDGLEATHDRIRERPGLFRTIVSGIETALKAGIPIAVITAVNDTNIEELQALETFICNLGIEHWQVQPTFSLGRAKEGELTLSDETFLELGSFIQCRQEPCSSSMINLVPADGVGYFSSLDSRTRAWSGCAAGISSCGITSNGLIKGCLSMPDRYVEGSLRERELWDIWFDENSFSGTRRFSTADLGDNCTACEHGEKCKGGCSVMSIASTGQYHNNPYCFHRLLKEQPAIVG</sequence>
<feature type="domain" description="Radical SAM core" evidence="7">
    <location>
        <begin position="4"/>
        <end position="209"/>
    </location>
</feature>
<dbReference type="Proteomes" id="UP000004162">
    <property type="component" value="Unassembled WGS sequence"/>
</dbReference>
<protein>
    <submittedName>
        <fullName evidence="8">Radical SAM</fullName>
    </submittedName>
</protein>
<dbReference type="OrthoDB" id="9763993at2"/>
<evidence type="ECO:0000313" key="9">
    <source>
        <dbReference type="Proteomes" id="UP000004162"/>
    </source>
</evidence>
<dbReference type="SUPFAM" id="SSF102114">
    <property type="entry name" value="Radical SAM enzymes"/>
    <property type="match status" value="1"/>
</dbReference>
<evidence type="ECO:0000256" key="5">
    <source>
        <dbReference type="ARBA" id="ARBA00023004"/>
    </source>
</evidence>
<keyword evidence="3" id="KW-0949">S-adenosyl-L-methionine</keyword>
<evidence type="ECO:0000256" key="6">
    <source>
        <dbReference type="ARBA" id="ARBA00023014"/>
    </source>
</evidence>
<dbReference type="AlphaFoldDB" id="Q0YQB0"/>
<accession>Q0YQB0</accession>
<evidence type="ECO:0000256" key="1">
    <source>
        <dbReference type="ARBA" id="ARBA00001966"/>
    </source>
</evidence>
<proteinExistence type="predicted"/>
<dbReference type="InterPro" id="IPR017200">
    <property type="entry name" value="PqqE-like"/>
</dbReference>
<dbReference type="InterPro" id="IPR058240">
    <property type="entry name" value="rSAM_sf"/>
</dbReference>
<dbReference type="PANTHER" id="PTHR11228">
    <property type="entry name" value="RADICAL SAM DOMAIN PROTEIN"/>
    <property type="match status" value="1"/>
</dbReference>
<dbReference type="Pfam" id="PF04055">
    <property type="entry name" value="Radical_SAM"/>
    <property type="match status" value="1"/>
</dbReference>
<keyword evidence="6" id="KW-0411">Iron-sulfur</keyword>
<evidence type="ECO:0000256" key="2">
    <source>
        <dbReference type="ARBA" id="ARBA00022485"/>
    </source>
</evidence>
<dbReference type="Gene3D" id="3.20.20.70">
    <property type="entry name" value="Aldolase class I"/>
    <property type="match status" value="1"/>
</dbReference>
<dbReference type="InterPro" id="IPR023885">
    <property type="entry name" value="4Fe4S-binding_SPASM_dom"/>
</dbReference>